<organism evidence="4 5">
    <name type="scientific">Peteryoungia aggregata LMG 23059</name>
    <dbReference type="NCBI Taxonomy" id="1368425"/>
    <lineage>
        <taxon>Bacteria</taxon>
        <taxon>Pseudomonadati</taxon>
        <taxon>Pseudomonadota</taxon>
        <taxon>Alphaproteobacteria</taxon>
        <taxon>Hyphomicrobiales</taxon>
        <taxon>Rhizobiaceae</taxon>
        <taxon>Peteryoungia</taxon>
    </lineage>
</organism>
<dbReference type="Gene3D" id="3.40.50.880">
    <property type="match status" value="1"/>
</dbReference>
<dbReference type="InterPro" id="IPR018060">
    <property type="entry name" value="HTH_AraC"/>
</dbReference>
<dbReference type="SUPFAM" id="SSF52317">
    <property type="entry name" value="Class I glutamine amidotransferase-like"/>
    <property type="match status" value="1"/>
</dbReference>
<evidence type="ECO:0000256" key="1">
    <source>
        <dbReference type="ARBA" id="ARBA00023015"/>
    </source>
</evidence>
<keyword evidence="2" id="KW-0804">Transcription</keyword>
<dbReference type="SMART" id="SM00342">
    <property type="entry name" value="HTH_ARAC"/>
    <property type="match status" value="1"/>
</dbReference>
<feature type="domain" description="HTH araC/xylS-type" evidence="3">
    <location>
        <begin position="217"/>
        <end position="315"/>
    </location>
</feature>
<sequence>MTRTVMIVLRSNCGMLELASVMESLRHACEVADGRSYVLTTCAAGYEAVQPDEPWIRFSAVHNLNNAPSEVDTLVIPDGAFVTLQDHDLRIIEFLARRAPAVRRIATFGNGILFAAAAGLTRGHTVVAEGDVQARLTTLCSQTIVEPHSDVHKSGKIWSARGSSAGLALSLSLIEEDLGRSVAGEVARRFGARLLSAEMRFGSRPVFPSFDSGSPVERVQEWVMANPSADLSVGKLADMVAMSEKTLSRAFKQKTGQTVGEFVLSVRLSYACEMLKAGERKIKDIARLSGLGSQTNMRQLFMTRFGCSPTAYRDGAIQEANGGLVADDASSPKLDQWRNQLLSQLAVVGRDAKAIAS</sequence>
<accession>A0ABU0GBR2</accession>
<dbReference type="PANTHER" id="PTHR43130:SF3">
    <property type="entry name" value="HTH-TYPE TRANSCRIPTIONAL REGULATOR RV1931C"/>
    <property type="match status" value="1"/>
</dbReference>
<evidence type="ECO:0000313" key="5">
    <source>
        <dbReference type="Proteomes" id="UP001238496"/>
    </source>
</evidence>
<evidence type="ECO:0000313" key="4">
    <source>
        <dbReference type="EMBL" id="MDQ0422793.1"/>
    </source>
</evidence>
<keyword evidence="1" id="KW-0805">Transcription regulation</keyword>
<reference evidence="4 5" key="1">
    <citation type="submission" date="2023-07" db="EMBL/GenBank/DDBJ databases">
        <title>Genomic Encyclopedia of Type Strains, Phase IV (KMG-IV): sequencing the most valuable type-strain genomes for metagenomic binning, comparative biology and taxonomic classification.</title>
        <authorList>
            <person name="Goeker M."/>
        </authorList>
    </citation>
    <scope>NUCLEOTIDE SEQUENCE [LARGE SCALE GENOMIC DNA]</scope>
    <source>
        <strain evidence="4 5">DSM 1111</strain>
    </source>
</reference>
<dbReference type="Gene3D" id="1.10.10.60">
    <property type="entry name" value="Homeodomain-like"/>
    <property type="match status" value="1"/>
</dbReference>
<dbReference type="InterPro" id="IPR052158">
    <property type="entry name" value="INH-QAR"/>
</dbReference>
<evidence type="ECO:0000256" key="2">
    <source>
        <dbReference type="ARBA" id="ARBA00023163"/>
    </source>
</evidence>
<dbReference type="Pfam" id="PF12833">
    <property type="entry name" value="HTH_18"/>
    <property type="match status" value="1"/>
</dbReference>
<dbReference type="Proteomes" id="UP001238496">
    <property type="component" value="Unassembled WGS sequence"/>
</dbReference>
<gene>
    <name evidence="4" type="ORF">J2045_003843</name>
</gene>
<dbReference type="SUPFAM" id="SSF46689">
    <property type="entry name" value="Homeodomain-like"/>
    <property type="match status" value="2"/>
</dbReference>
<name>A0ABU0GBR2_9HYPH</name>
<dbReference type="InterPro" id="IPR009057">
    <property type="entry name" value="Homeodomain-like_sf"/>
</dbReference>
<protein>
    <submittedName>
        <fullName evidence="4">Transcriptional regulator GlxA family with amidase domain</fullName>
    </submittedName>
</protein>
<proteinExistence type="predicted"/>
<evidence type="ECO:0000259" key="3">
    <source>
        <dbReference type="PROSITE" id="PS01124"/>
    </source>
</evidence>
<dbReference type="EMBL" id="JAUSUW010000013">
    <property type="protein sequence ID" value="MDQ0422793.1"/>
    <property type="molecule type" value="Genomic_DNA"/>
</dbReference>
<dbReference type="PROSITE" id="PS01124">
    <property type="entry name" value="HTH_ARAC_FAMILY_2"/>
    <property type="match status" value="1"/>
</dbReference>
<dbReference type="PANTHER" id="PTHR43130">
    <property type="entry name" value="ARAC-FAMILY TRANSCRIPTIONAL REGULATOR"/>
    <property type="match status" value="1"/>
</dbReference>
<keyword evidence="5" id="KW-1185">Reference proteome</keyword>
<dbReference type="InterPro" id="IPR029062">
    <property type="entry name" value="Class_I_gatase-like"/>
</dbReference>
<comment type="caution">
    <text evidence="4">The sequence shown here is derived from an EMBL/GenBank/DDBJ whole genome shotgun (WGS) entry which is preliminary data.</text>
</comment>
<dbReference type="RefSeq" id="WP_307375788.1">
    <property type="nucleotide sequence ID" value="NZ_JAUSUW010000013.1"/>
</dbReference>